<keyword evidence="3" id="KW-1185">Reference proteome</keyword>
<reference evidence="2 3" key="1">
    <citation type="submission" date="2018-11" db="EMBL/GenBank/DDBJ databases">
        <authorList>
            <consortium name="Pathogen Informatics"/>
        </authorList>
    </citation>
    <scope>NUCLEOTIDE SEQUENCE [LARGE SCALE GENOMIC DNA]</scope>
</reference>
<feature type="compositionally biased region" description="Basic residues" evidence="1">
    <location>
        <begin position="1"/>
        <end position="13"/>
    </location>
</feature>
<organism evidence="3 4">
    <name type="scientific">Heligmosomoides polygyrus</name>
    <name type="common">Parasitic roundworm</name>
    <dbReference type="NCBI Taxonomy" id="6339"/>
    <lineage>
        <taxon>Eukaryota</taxon>
        <taxon>Metazoa</taxon>
        <taxon>Ecdysozoa</taxon>
        <taxon>Nematoda</taxon>
        <taxon>Chromadorea</taxon>
        <taxon>Rhabditida</taxon>
        <taxon>Rhabditina</taxon>
        <taxon>Rhabditomorpha</taxon>
        <taxon>Strongyloidea</taxon>
        <taxon>Heligmosomidae</taxon>
        <taxon>Heligmosomoides</taxon>
    </lineage>
</organism>
<evidence type="ECO:0000313" key="3">
    <source>
        <dbReference type="Proteomes" id="UP000050761"/>
    </source>
</evidence>
<reference evidence="4" key="2">
    <citation type="submission" date="2019-09" db="UniProtKB">
        <authorList>
            <consortium name="WormBaseParasite"/>
        </authorList>
    </citation>
    <scope>IDENTIFICATION</scope>
</reference>
<dbReference type="WBParaSite" id="HPBE_0002644401-mRNA-1">
    <property type="protein sequence ID" value="HPBE_0002644401-mRNA-1"/>
    <property type="gene ID" value="HPBE_0002644401"/>
</dbReference>
<name>A0A183GUS4_HELPZ</name>
<feature type="region of interest" description="Disordered" evidence="1">
    <location>
        <begin position="1"/>
        <end position="29"/>
    </location>
</feature>
<dbReference type="AlphaFoldDB" id="A0A183GUS4"/>
<protein>
    <submittedName>
        <fullName evidence="4">Peroxin/Ferlin domain-containing protein</fullName>
    </submittedName>
</protein>
<accession>A0A183GUS4</accession>
<evidence type="ECO:0000313" key="4">
    <source>
        <dbReference type="WBParaSite" id="HPBE_0002644401-mRNA-1"/>
    </source>
</evidence>
<dbReference type="Proteomes" id="UP000050761">
    <property type="component" value="Unassembled WGS sequence"/>
</dbReference>
<dbReference type="EMBL" id="UZAH01039981">
    <property type="protein sequence ID" value="VDP57575.1"/>
    <property type="molecule type" value="Genomic_DNA"/>
</dbReference>
<accession>A0A3P8FRT2</accession>
<evidence type="ECO:0000256" key="1">
    <source>
        <dbReference type="SAM" id="MobiDB-lite"/>
    </source>
</evidence>
<feature type="compositionally biased region" description="Basic and acidic residues" evidence="1">
    <location>
        <begin position="113"/>
        <end position="124"/>
    </location>
</feature>
<gene>
    <name evidence="2" type="ORF">HPBE_LOCUS26443</name>
</gene>
<feature type="region of interest" description="Disordered" evidence="1">
    <location>
        <begin position="80"/>
        <end position="124"/>
    </location>
</feature>
<sequence length="124" mass="13678">MNRLSTRWRRSQARGRALPKNGDVGSQTAVGTPAVALHPHLVYEDEATPGLVSLDLGSPSAARPGLVSATPVLSPWWGAESRPHDGHPGWWTTDEVGRPRRGSKGRRMRPRARREEAARADRWC</sequence>
<proteinExistence type="predicted"/>
<evidence type="ECO:0000313" key="2">
    <source>
        <dbReference type="EMBL" id="VDP57575.1"/>
    </source>
</evidence>
<feature type="compositionally biased region" description="Basic residues" evidence="1">
    <location>
        <begin position="99"/>
        <end position="112"/>
    </location>
</feature>